<gene>
    <name evidence="1" type="ORF">CH379_010875</name>
    <name evidence="2" type="ORF">CH379_14960</name>
</gene>
<dbReference type="Proteomes" id="UP000232122">
    <property type="component" value="Unassembled WGS sequence"/>
</dbReference>
<accession>A0A2N0BMT3</accession>
<evidence type="ECO:0000313" key="2">
    <source>
        <dbReference type="EMBL" id="PJZ92113.1"/>
    </source>
</evidence>
<keyword evidence="3" id="KW-1185">Reference proteome</keyword>
<proteinExistence type="predicted"/>
<protein>
    <submittedName>
        <fullName evidence="2">Uncharacterized protein</fullName>
    </submittedName>
</protein>
<reference evidence="1 3" key="2">
    <citation type="journal article" date="2018" name="Microb. Genom.">
        <title>Deciphering the unexplored Leptospira diversity from soils uncovers genomic evolution to virulence.</title>
        <authorList>
            <person name="Thibeaux R."/>
            <person name="Iraola G."/>
            <person name="Ferres I."/>
            <person name="Bierque E."/>
            <person name="Girault D."/>
            <person name="Soupe-Gilbert M.E."/>
            <person name="Picardeau M."/>
            <person name="Goarant C."/>
        </authorList>
    </citation>
    <scope>NUCLEOTIDE SEQUENCE [LARGE SCALE GENOMIC DNA]</scope>
    <source>
        <strain evidence="1 3">ATI7-C-A5</strain>
    </source>
</reference>
<reference evidence="2" key="1">
    <citation type="submission" date="2017-07" db="EMBL/GenBank/DDBJ databases">
        <title>Leptospira spp. isolated from tropical soils.</title>
        <authorList>
            <person name="Thibeaux R."/>
            <person name="Iraola G."/>
            <person name="Ferres I."/>
            <person name="Bierque E."/>
            <person name="Girault D."/>
            <person name="Soupe-Gilbert M.-E."/>
            <person name="Picardeau M."/>
            <person name="Goarant C."/>
        </authorList>
    </citation>
    <scope>NUCLEOTIDE SEQUENCE [LARGE SCALE GENOMIC DNA]</scope>
    <source>
        <strain evidence="2">ATI7-C-A5</strain>
    </source>
</reference>
<accession>A0A2N0B6H1</accession>
<evidence type="ECO:0000313" key="3">
    <source>
        <dbReference type="Proteomes" id="UP000232122"/>
    </source>
</evidence>
<dbReference type="EMBL" id="NPEF01000171">
    <property type="protein sequence ID" value="PJZ92113.1"/>
    <property type="molecule type" value="Genomic_DNA"/>
</dbReference>
<dbReference type="OrthoDB" id="345674at2"/>
<evidence type="ECO:0000313" key="1">
    <source>
        <dbReference type="EMBL" id="MDV6236124.1"/>
    </source>
</evidence>
<name>A0A2N0B6H1_9LEPT</name>
<organism evidence="2">
    <name type="scientific">Leptospira ellisii</name>
    <dbReference type="NCBI Taxonomy" id="2023197"/>
    <lineage>
        <taxon>Bacteria</taxon>
        <taxon>Pseudomonadati</taxon>
        <taxon>Spirochaetota</taxon>
        <taxon>Spirochaetia</taxon>
        <taxon>Leptospirales</taxon>
        <taxon>Leptospiraceae</taxon>
        <taxon>Leptospira</taxon>
    </lineage>
</organism>
<sequence>MKSHITVLIDSSTQDIHTELKRMLEPHRLNEDDADSIRKHHWDYWFFPSENRFDDGELKARFRGTDPEILVHSSYVRNLPGDYSTSGIILLDGSWIDLQDFGWRLMNEPSAKNRSAWEKWLKKLELFLDENREQICTQVILHC</sequence>
<comment type="caution">
    <text evidence="2">The sequence shown here is derived from an EMBL/GenBank/DDBJ whole genome shotgun (WGS) entry which is preliminary data.</text>
</comment>
<dbReference type="EMBL" id="NPEF02000012">
    <property type="protein sequence ID" value="MDV6236124.1"/>
    <property type="molecule type" value="Genomic_DNA"/>
</dbReference>
<dbReference type="AlphaFoldDB" id="A0A2N0B6H1"/>
<dbReference type="RefSeq" id="WP_100746296.1">
    <property type="nucleotide sequence ID" value="NZ_NPEF02000012.1"/>
</dbReference>
<reference evidence="1" key="3">
    <citation type="submission" date="2023-10" db="EMBL/GenBank/DDBJ databases">
        <authorList>
            <person name="Picardeau M."/>
            <person name="Thibeaux R."/>
        </authorList>
    </citation>
    <scope>NUCLEOTIDE SEQUENCE</scope>
    <source>
        <strain evidence="1">ATI7-C-A5</strain>
    </source>
</reference>